<dbReference type="AlphaFoldDB" id="A0A7G7BK28"/>
<keyword evidence="3" id="KW-1185">Reference proteome</keyword>
<dbReference type="EMBL" id="CP045702">
    <property type="protein sequence ID" value="QNE75693.1"/>
    <property type="molecule type" value="Genomic_DNA"/>
</dbReference>
<keyword evidence="1" id="KW-1133">Transmembrane helix</keyword>
<sequence length="150" mass="16913">MRTIVLGGTEWLAVLRIGLGLWWLESWRHKDRKAWFERGTGIAWAADVAGKHRWPVVRTGFRRVVEPRPRLMAYVVVYAELALGLGLVAGFLTPVALVAGLLLNLLYLVLMIHDWAEQGQNAMMALISLVALFAMSWQTWSLDEAIGLFL</sequence>
<accession>A0A7G7BK28</accession>
<protein>
    <submittedName>
        <fullName evidence="2">DoxX family protein</fullName>
    </submittedName>
</protein>
<feature type="transmembrane region" description="Helical" evidence="1">
    <location>
        <begin position="122"/>
        <end position="140"/>
    </location>
</feature>
<dbReference type="KEGG" id="sfiy:F0344_14585"/>
<gene>
    <name evidence="2" type="ORF">F0344_14585</name>
</gene>
<proteinExistence type="predicted"/>
<organism evidence="2 3">
    <name type="scientific">Streptomyces finlayi</name>
    <dbReference type="NCBI Taxonomy" id="67296"/>
    <lineage>
        <taxon>Bacteria</taxon>
        <taxon>Bacillati</taxon>
        <taxon>Actinomycetota</taxon>
        <taxon>Actinomycetes</taxon>
        <taxon>Kitasatosporales</taxon>
        <taxon>Streptomycetaceae</taxon>
        <taxon>Streptomyces</taxon>
    </lineage>
</organism>
<evidence type="ECO:0000313" key="3">
    <source>
        <dbReference type="Proteomes" id="UP000515307"/>
    </source>
</evidence>
<dbReference type="Proteomes" id="UP000515307">
    <property type="component" value="Chromosome"/>
</dbReference>
<keyword evidence="1" id="KW-0812">Transmembrane</keyword>
<feature type="transmembrane region" description="Helical" evidence="1">
    <location>
        <begin position="95"/>
        <end position="115"/>
    </location>
</feature>
<keyword evidence="1" id="KW-0472">Membrane</keyword>
<dbReference type="RefSeq" id="WP_185299193.1">
    <property type="nucleotide sequence ID" value="NZ_CP045702.1"/>
</dbReference>
<evidence type="ECO:0000313" key="2">
    <source>
        <dbReference type="EMBL" id="QNE75693.1"/>
    </source>
</evidence>
<reference evidence="3" key="1">
    <citation type="submission" date="2019-10" db="EMBL/GenBank/DDBJ databases">
        <title>Antimicrobial potential of Antarctic Bacteria.</title>
        <authorList>
            <person name="Benaud N."/>
            <person name="Edwards R.J."/>
            <person name="Ferrari B.C."/>
        </authorList>
    </citation>
    <scope>NUCLEOTIDE SEQUENCE [LARGE SCALE GENOMIC DNA]</scope>
    <source>
        <strain evidence="3">NBSH44</strain>
    </source>
</reference>
<evidence type="ECO:0000256" key="1">
    <source>
        <dbReference type="SAM" id="Phobius"/>
    </source>
</evidence>
<name>A0A7G7BK28_9ACTN</name>